<dbReference type="PANTHER" id="PTHR34315:SF1">
    <property type="entry name" value="INTRADIOL RING-CLEAVAGE DIOXYGENASES DOMAIN-CONTAINING PROTEIN-RELATED"/>
    <property type="match status" value="1"/>
</dbReference>
<dbReference type="SUPFAM" id="SSF49482">
    <property type="entry name" value="Aromatic compound dioxygenase"/>
    <property type="match status" value="1"/>
</dbReference>
<evidence type="ECO:0000313" key="5">
    <source>
        <dbReference type="Proteomes" id="UP000656804"/>
    </source>
</evidence>
<feature type="transmembrane region" description="Helical" evidence="2">
    <location>
        <begin position="43"/>
        <end position="69"/>
    </location>
</feature>
<sequence>MTSSSRDHDHDHSHDPAQGGDLLDRGLHFDLAHLRDRRAALKLMGLSAAGLGGAAVLLGSGAGGAAALASSGTSTCTAEEIPEETAGPYPGDGSNGPDVLTESGVVRRDIRRSFGDSTTKAPGVKHTFVLRLTSTETCKPLKGLAVYAWHCNREGKYSMYSEGITDENYLRGVQVSNAKGRVRFTSIYPACYSGRWPHIHFEVYANKKQALNGGDPIATSQMAMRRKPSMHVYRNATGYSASVKNLESISLSSDNVFGDDNGVDQLPTTTGSIEDGYHSVLHVPIDL</sequence>
<dbReference type="RefSeq" id="WP_194504607.1">
    <property type="nucleotide sequence ID" value="NZ_JADIVZ010000011.1"/>
</dbReference>
<dbReference type="InterPro" id="IPR000627">
    <property type="entry name" value="Intradiol_dOase_C"/>
</dbReference>
<dbReference type="PROSITE" id="PS51318">
    <property type="entry name" value="TAT"/>
    <property type="match status" value="1"/>
</dbReference>
<dbReference type="InterPro" id="IPR006311">
    <property type="entry name" value="TAT_signal"/>
</dbReference>
<protein>
    <submittedName>
        <fullName evidence="4">3,4-dioxygenase subunit beta</fullName>
    </submittedName>
</protein>
<dbReference type="Proteomes" id="UP000656804">
    <property type="component" value="Unassembled WGS sequence"/>
</dbReference>
<dbReference type="Pfam" id="PF00775">
    <property type="entry name" value="Dioxygenase_C"/>
    <property type="match status" value="1"/>
</dbReference>
<evidence type="ECO:0000259" key="3">
    <source>
        <dbReference type="Pfam" id="PF00775"/>
    </source>
</evidence>
<gene>
    <name evidence="4" type="ORF">ISG29_16740</name>
</gene>
<dbReference type="PANTHER" id="PTHR34315">
    <property type="match status" value="1"/>
</dbReference>
<name>A0A930Y7E7_9ACTN</name>
<dbReference type="EMBL" id="JADIVZ010000011">
    <property type="protein sequence ID" value="MBF4163340.1"/>
    <property type="molecule type" value="Genomic_DNA"/>
</dbReference>
<dbReference type="Gene3D" id="2.60.130.10">
    <property type="entry name" value="Aromatic compound dioxygenase"/>
    <property type="match status" value="1"/>
</dbReference>
<proteinExistence type="predicted"/>
<comment type="caution">
    <text evidence="4">The sequence shown here is derived from an EMBL/GenBank/DDBJ whole genome shotgun (WGS) entry which is preliminary data.</text>
</comment>
<reference evidence="4" key="1">
    <citation type="submission" date="2020-11" db="EMBL/GenBank/DDBJ databases">
        <title>Nocardioides sp. CBS4Y-1, whole genome shotgun sequence.</title>
        <authorList>
            <person name="Tuo L."/>
        </authorList>
    </citation>
    <scope>NUCLEOTIDE SEQUENCE</scope>
    <source>
        <strain evidence="4">CBS4Y-1</strain>
    </source>
</reference>
<dbReference type="GO" id="GO:0016702">
    <property type="term" value="F:oxidoreductase activity, acting on single donors with incorporation of molecular oxygen, incorporation of two atoms of oxygen"/>
    <property type="evidence" value="ECO:0007669"/>
    <property type="project" value="InterPro"/>
</dbReference>
<evidence type="ECO:0000313" key="4">
    <source>
        <dbReference type="EMBL" id="MBF4163340.1"/>
    </source>
</evidence>
<dbReference type="AlphaFoldDB" id="A0A930Y7E7"/>
<keyword evidence="2" id="KW-1133">Transmembrane helix</keyword>
<feature type="domain" description="Intradiol ring-cleavage dioxygenases" evidence="3">
    <location>
        <begin position="120"/>
        <end position="193"/>
    </location>
</feature>
<keyword evidence="2" id="KW-0472">Membrane</keyword>
<evidence type="ECO:0000256" key="2">
    <source>
        <dbReference type="SAM" id="Phobius"/>
    </source>
</evidence>
<accession>A0A930Y7E7</accession>
<organism evidence="4 5">
    <name type="scientific">Nocardioides acrostichi</name>
    <dbReference type="NCBI Taxonomy" id="2784339"/>
    <lineage>
        <taxon>Bacteria</taxon>
        <taxon>Bacillati</taxon>
        <taxon>Actinomycetota</taxon>
        <taxon>Actinomycetes</taxon>
        <taxon>Propionibacteriales</taxon>
        <taxon>Nocardioidaceae</taxon>
        <taxon>Nocardioides</taxon>
    </lineage>
</organism>
<dbReference type="InterPro" id="IPR015889">
    <property type="entry name" value="Intradiol_dOase_core"/>
</dbReference>
<feature type="compositionally biased region" description="Basic and acidic residues" evidence="1">
    <location>
        <begin position="1"/>
        <end position="15"/>
    </location>
</feature>
<keyword evidence="5" id="KW-1185">Reference proteome</keyword>
<dbReference type="GO" id="GO:0008199">
    <property type="term" value="F:ferric iron binding"/>
    <property type="evidence" value="ECO:0007669"/>
    <property type="project" value="InterPro"/>
</dbReference>
<keyword evidence="2" id="KW-0812">Transmembrane</keyword>
<feature type="region of interest" description="Disordered" evidence="1">
    <location>
        <begin position="76"/>
        <end position="101"/>
    </location>
</feature>
<feature type="region of interest" description="Disordered" evidence="1">
    <location>
        <begin position="1"/>
        <end position="22"/>
    </location>
</feature>
<evidence type="ECO:0000256" key="1">
    <source>
        <dbReference type="SAM" id="MobiDB-lite"/>
    </source>
</evidence>